<gene>
    <name evidence="8" type="ORF">O9H85_08840</name>
</gene>
<reference evidence="8 9" key="1">
    <citation type="submission" date="2022-12" db="EMBL/GenBank/DDBJ databases">
        <title>Draft genome sequence of Paenibacillus sp. dW9.</title>
        <authorList>
            <person name="Choi E.-W."/>
            <person name="Kim D.-U."/>
        </authorList>
    </citation>
    <scope>NUCLEOTIDE SEQUENCE [LARGE SCALE GENOMIC DNA]</scope>
    <source>
        <strain evidence="9">dW9</strain>
    </source>
</reference>
<dbReference type="InterPro" id="IPR036259">
    <property type="entry name" value="MFS_trans_sf"/>
</dbReference>
<dbReference type="Proteomes" id="UP001527882">
    <property type="component" value="Unassembled WGS sequence"/>
</dbReference>
<dbReference type="SUPFAM" id="SSF103473">
    <property type="entry name" value="MFS general substrate transporter"/>
    <property type="match status" value="1"/>
</dbReference>
<evidence type="ECO:0000256" key="2">
    <source>
        <dbReference type="ARBA" id="ARBA00022448"/>
    </source>
</evidence>
<evidence type="ECO:0000313" key="8">
    <source>
        <dbReference type="EMBL" id="MCZ8512520.1"/>
    </source>
</evidence>
<evidence type="ECO:0000259" key="7">
    <source>
        <dbReference type="PROSITE" id="PS50850"/>
    </source>
</evidence>
<feature type="transmembrane region" description="Helical" evidence="6">
    <location>
        <begin position="70"/>
        <end position="92"/>
    </location>
</feature>
<feature type="transmembrane region" description="Helical" evidence="6">
    <location>
        <begin position="33"/>
        <end position="58"/>
    </location>
</feature>
<feature type="transmembrane region" description="Helical" evidence="6">
    <location>
        <begin position="7"/>
        <end position="27"/>
    </location>
</feature>
<keyword evidence="2" id="KW-0813">Transport</keyword>
<evidence type="ECO:0000256" key="3">
    <source>
        <dbReference type="ARBA" id="ARBA00022692"/>
    </source>
</evidence>
<evidence type="ECO:0000256" key="1">
    <source>
        <dbReference type="ARBA" id="ARBA00004651"/>
    </source>
</evidence>
<keyword evidence="5 6" id="KW-0472">Membrane</keyword>
<dbReference type="Pfam" id="PF07690">
    <property type="entry name" value="MFS_1"/>
    <property type="match status" value="1"/>
</dbReference>
<keyword evidence="9" id="KW-1185">Reference proteome</keyword>
<dbReference type="InterPro" id="IPR020846">
    <property type="entry name" value="MFS_dom"/>
</dbReference>
<proteinExistence type="predicted"/>
<comment type="caution">
    <text evidence="8">The sequence shown here is derived from an EMBL/GenBank/DDBJ whole genome shotgun (WGS) entry which is preliminary data.</text>
</comment>
<evidence type="ECO:0000256" key="4">
    <source>
        <dbReference type="ARBA" id="ARBA00022989"/>
    </source>
</evidence>
<dbReference type="Gene3D" id="1.20.1250.20">
    <property type="entry name" value="MFS general substrate transporter like domains"/>
    <property type="match status" value="1"/>
</dbReference>
<dbReference type="EMBL" id="JAQAGZ010000005">
    <property type="protein sequence ID" value="MCZ8512520.1"/>
    <property type="molecule type" value="Genomic_DNA"/>
</dbReference>
<organism evidence="8 9">
    <name type="scientific">Paenibacillus gyeongsangnamensis</name>
    <dbReference type="NCBI Taxonomy" id="3388067"/>
    <lineage>
        <taxon>Bacteria</taxon>
        <taxon>Bacillati</taxon>
        <taxon>Bacillota</taxon>
        <taxon>Bacilli</taxon>
        <taxon>Bacillales</taxon>
        <taxon>Paenibacillaceae</taxon>
        <taxon>Paenibacillus</taxon>
    </lineage>
</organism>
<comment type="subcellular location">
    <subcellularLocation>
        <location evidence="1">Cell membrane</location>
        <topology evidence="1">Multi-pass membrane protein</topology>
    </subcellularLocation>
</comment>
<dbReference type="PROSITE" id="PS50850">
    <property type="entry name" value="MFS"/>
    <property type="match status" value="1"/>
</dbReference>
<protein>
    <submittedName>
        <fullName evidence="8">MFS transporter</fullName>
    </submittedName>
</protein>
<feature type="transmembrane region" description="Helical" evidence="6">
    <location>
        <begin position="98"/>
        <end position="117"/>
    </location>
</feature>
<evidence type="ECO:0000256" key="6">
    <source>
        <dbReference type="SAM" id="Phobius"/>
    </source>
</evidence>
<name>A0ABT4Q6M1_9BACL</name>
<evidence type="ECO:0000313" key="9">
    <source>
        <dbReference type="Proteomes" id="UP001527882"/>
    </source>
</evidence>
<sequence length="138" mass="14700">MVGREKLLVMIGALLSCICIYLMFQASTVGLVIFYQCLSTIGSVLVVTPALTLPLKYISKDTVGSATGCIYFGGQTAGIIAPSLMGFMIHRFNGSYQAAFWVMIVGMFIPFLVSLALRTKGKSAEAEPGSMSDAEVAL</sequence>
<feature type="domain" description="Major facilitator superfamily (MFS) profile" evidence="7">
    <location>
        <begin position="1"/>
        <end position="122"/>
    </location>
</feature>
<evidence type="ECO:0000256" key="5">
    <source>
        <dbReference type="ARBA" id="ARBA00023136"/>
    </source>
</evidence>
<keyword evidence="3 6" id="KW-0812">Transmembrane</keyword>
<accession>A0ABT4Q6M1</accession>
<dbReference type="PROSITE" id="PS51257">
    <property type="entry name" value="PROKAR_LIPOPROTEIN"/>
    <property type="match status" value="1"/>
</dbReference>
<keyword evidence="4 6" id="KW-1133">Transmembrane helix</keyword>
<dbReference type="InterPro" id="IPR011701">
    <property type="entry name" value="MFS"/>
</dbReference>